<dbReference type="Pfam" id="PF08401">
    <property type="entry name" value="ArdcN"/>
    <property type="match status" value="1"/>
</dbReference>
<dbReference type="AlphaFoldDB" id="A0A179BLG6"/>
<feature type="region of interest" description="Disordered" evidence="1">
    <location>
        <begin position="777"/>
        <end position="808"/>
    </location>
</feature>
<evidence type="ECO:0008006" key="6">
    <source>
        <dbReference type="Google" id="ProtNLM"/>
    </source>
</evidence>
<evidence type="ECO:0000259" key="2">
    <source>
        <dbReference type="Pfam" id="PF08401"/>
    </source>
</evidence>
<dbReference type="OrthoDB" id="784829at2"/>
<keyword evidence="5" id="KW-1185">Reference proteome</keyword>
<feature type="domain" description="N-terminal" evidence="2">
    <location>
        <begin position="9"/>
        <end position="148"/>
    </location>
</feature>
<protein>
    <recommendedName>
        <fullName evidence="6">DUF1738 domain-containing protein</fullName>
    </recommendedName>
</protein>
<sequence>MTNPSREDEKVVQWLLERWQEGDVPPWRKPWTPPPWPTMPHNPFTKSVYHGGNAILLHLAGVAYDSPLYATYKQIQDQGGQVRRGEHGVPIIVWKEWTPSAPQEGSGKPLGPEDRVPGVDPRLAQSVEQGNGMAEPRRRGFAKVYRVFNLAQTDGLDALLNQAAPEAAWDHNVAGRLFLERLREIGVQVEQGLGDRAYCQPGEGRIVMPAEGRFATPSAYYGTLLHEAIHSSKNTLQRPDWYAARGMDPDQAYAAEELVAELGMLLLARRLNVPIAPEDAEQTASYLKGWTLRAAVEENPRLLYQTARLAQAAVDHLAAPEFVLELEALQKVQKTGPGQTQTPPGSLREPAPQAPEFPRLSIDIDAGERYTFHGDAGHGWLEVPRSDLKALDIDGLINVFSYQKGNRVFLEEDRDALLFHRALEKVLGRDLKPEDFSRDVFDGDESPIRGYDRYFAPDRGLEAEGPAVSRGDYVRYRDETGTEREAVVLDPAHPGEATRLRRIYRRPEGAPGMDGADHIAPTVLPEQMLEHIPGAVQPGPDLDAADPRTDAYRRTMGMDDSRARAEHAVLTAVETARGVSTRPLPAPDEQTKEIHHKVVLTHRTDLANYVRQEPIDPDKPILEIQAHPRQRISGVLRDYEKYAVLLDTREFGPVSVEIGKSFLADSLGDDYLRKSMGKPVDVSISGDGRVLSIHNPELGVTPAKDIFASPAIPFGLMPYRNMEQKGAGQITGRLTHIHDTNVLEIQSAGQPLLVSGREPDARHQAEIRKMQGHIVTVSPGSEGNLQVTDSGPERALRPQASAHRGRRP</sequence>
<feature type="compositionally biased region" description="Polar residues" evidence="1">
    <location>
        <begin position="778"/>
        <end position="789"/>
    </location>
</feature>
<feature type="domain" description="Polyvalent protein metallopeptidase" evidence="3">
    <location>
        <begin position="182"/>
        <end position="305"/>
    </location>
</feature>
<feature type="compositionally biased region" description="Polar residues" evidence="1">
    <location>
        <begin position="333"/>
        <end position="344"/>
    </location>
</feature>
<gene>
    <name evidence="4" type="ORF">A4H96_04485</name>
</gene>
<accession>A0A179BLG6</accession>
<dbReference type="InterPro" id="IPR041459">
    <property type="entry name" value="MPTase-PolyVal"/>
</dbReference>
<feature type="region of interest" description="Disordered" evidence="1">
    <location>
        <begin position="96"/>
        <end position="119"/>
    </location>
</feature>
<reference evidence="4 5" key="1">
    <citation type="submission" date="2016-04" db="EMBL/GenBank/DDBJ databases">
        <title>Acidithiobacillus ferrooxidans genome sequencing and assembly.</title>
        <authorList>
            <person name="Zhou Z."/>
        </authorList>
    </citation>
    <scope>NUCLEOTIDE SEQUENCE [LARGE SCALE GENOMIC DNA]</scope>
    <source>
        <strain evidence="4 5">BY0502</strain>
    </source>
</reference>
<dbReference type="EMBL" id="LVXZ01000046">
    <property type="protein sequence ID" value="OAP92173.1"/>
    <property type="molecule type" value="Genomic_DNA"/>
</dbReference>
<feature type="region of interest" description="Disordered" evidence="1">
    <location>
        <begin position="333"/>
        <end position="354"/>
    </location>
</feature>
<dbReference type="Proteomes" id="UP000078302">
    <property type="component" value="Unassembled WGS sequence"/>
</dbReference>
<name>A0A179BLG6_ACIFR</name>
<organism evidence="4 5">
    <name type="scientific">Acidithiobacillus ferrooxidans</name>
    <name type="common">Thiobacillus ferrooxidans</name>
    <dbReference type="NCBI Taxonomy" id="920"/>
    <lineage>
        <taxon>Bacteria</taxon>
        <taxon>Pseudomonadati</taxon>
        <taxon>Pseudomonadota</taxon>
        <taxon>Acidithiobacillia</taxon>
        <taxon>Acidithiobacillales</taxon>
        <taxon>Acidithiobacillaceae</taxon>
        <taxon>Acidithiobacillus</taxon>
    </lineage>
</organism>
<evidence type="ECO:0000256" key="1">
    <source>
        <dbReference type="SAM" id="MobiDB-lite"/>
    </source>
</evidence>
<evidence type="ECO:0000313" key="4">
    <source>
        <dbReference type="EMBL" id="OAP92173.1"/>
    </source>
</evidence>
<dbReference type="RefSeq" id="WP_064218480.1">
    <property type="nucleotide sequence ID" value="NZ_LVXZ01000046.1"/>
</dbReference>
<dbReference type="GO" id="GO:0003697">
    <property type="term" value="F:single-stranded DNA binding"/>
    <property type="evidence" value="ECO:0007669"/>
    <property type="project" value="InterPro"/>
</dbReference>
<comment type="caution">
    <text evidence="4">The sequence shown here is derived from an EMBL/GenBank/DDBJ whole genome shotgun (WGS) entry which is preliminary data.</text>
</comment>
<evidence type="ECO:0000313" key="5">
    <source>
        <dbReference type="Proteomes" id="UP000078302"/>
    </source>
</evidence>
<proteinExistence type="predicted"/>
<dbReference type="Pfam" id="PF18818">
    <property type="entry name" value="MPTase-PolyVal"/>
    <property type="match status" value="1"/>
</dbReference>
<dbReference type="InterPro" id="IPR013610">
    <property type="entry name" value="ArdC_N"/>
</dbReference>
<evidence type="ECO:0000259" key="3">
    <source>
        <dbReference type="Pfam" id="PF18818"/>
    </source>
</evidence>